<name>A0ABU6TMH1_9FABA</name>
<gene>
    <name evidence="1" type="ORF">PIB30_061322</name>
</gene>
<dbReference type="Proteomes" id="UP001341840">
    <property type="component" value="Unassembled WGS sequence"/>
</dbReference>
<evidence type="ECO:0000313" key="2">
    <source>
        <dbReference type="Proteomes" id="UP001341840"/>
    </source>
</evidence>
<organism evidence="1 2">
    <name type="scientific">Stylosanthes scabra</name>
    <dbReference type="NCBI Taxonomy" id="79078"/>
    <lineage>
        <taxon>Eukaryota</taxon>
        <taxon>Viridiplantae</taxon>
        <taxon>Streptophyta</taxon>
        <taxon>Embryophyta</taxon>
        <taxon>Tracheophyta</taxon>
        <taxon>Spermatophyta</taxon>
        <taxon>Magnoliopsida</taxon>
        <taxon>eudicotyledons</taxon>
        <taxon>Gunneridae</taxon>
        <taxon>Pentapetalae</taxon>
        <taxon>rosids</taxon>
        <taxon>fabids</taxon>
        <taxon>Fabales</taxon>
        <taxon>Fabaceae</taxon>
        <taxon>Papilionoideae</taxon>
        <taxon>50 kb inversion clade</taxon>
        <taxon>dalbergioids sensu lato</taxon>
        <taxon>Dalbergieae</taxon>
        <taxon>Pterocarpus clade</taxon>
        <taxon>Stylosanthes</taxon>
    </lineage>
</organism>
<keyword evidence="2" id="KW-1185">Reference proteome</keyword>
<protein>
    <recommendedName>
        <fullName evidence="3">Zinc knuckle CX2CX4HX4C domain-containing protein</fullName>
    </recommendedName>
</protein>
<proteinExistence type="predicted"/>
<accession>A0ABU6TMH1</accession>
<evidence type="ECO:0000313" key="1">
    <source>
        <dbReference type="EMBL" id="MED6149330.1"/>
    </source>
</evidence>
<comment type="caution">
    <text evidence="1">The sequence shown here is derived from an EMBL/GenBank/DDBJ whole genome shotgun (WGS) entry which is preliminary data.</text>
</comment>
<evidence type="ECO:0008006" key="3">
    <source>
        <dbReference type="Google" id="ProtNLM"/>
    </source>
</evidence>
<dbReference type="EMBL" id="JASCZI010091175">
    <property type="protein sequence ID" value="MED6149330.1"/>
    <property type="molecule type" value="Genomic_DNA"/>
</dbReference>
<sequence>MARQTLPKVWISFKYEQIQDTYCLRCDVIGHNKKVCSRPVAIANWNHQKPRYLPGLGVSRPAQIIEMEVPKTQVKIDPWENEMQPINQCQMQHGAAEYGHATANGVNNEHNITNITTLSGACSVAISRGELYSTSSEAGPCKPRHSTPKCMVLATTSWGRYSQQVQQHVLADDFMQIDNKLTQSKDSTDLPFSVNQESNLQEVNNDIRFKMKSYLNIAGNQEQISTQQKQIIYDSAEQPLPIK</sequence>
<reference evidence="1 2" key="1">
    <citation type="journal article" date="2023" name="Plants (Basel)">
        <title>Bridging the Gap: Combining Genomics and Transcriptomics Approaches to Understand Stylosanthes scabra, an Orphan Legume from the Brazilian Caatinga.</title>
        <authorList>
            <person name="Ferreira-Neto J.R.C."/>
            <person name="da Silva M.D."/>
            <person name="Binneck E."/>
            <person name="de Melo N.F."/>
            <person name="da Silva R.H."/>
            <person name="de Melo A.L.T.M."/>
            <person name="Pandolfi V."/>
            <person name="Bustamante F.O."/>
            <person name="Brasileiro-Vidal A.C."/>
            <person name="Benko-Iseppon A.M."/>
        </authorList>
    </citation>
    <scope>NUCLEOTIDE SEQUENCE [LARGE SCALE GENOMIC DNA]</scope>
    <source>
        <tissue evidence="1">Leaves</tissue>
    </source>
</reference>